<gene>
    <name evidence="1" type="ORF">B0T23DRAFT_407394</name>
</gene>
<evidence type="ECO:0000313" key="1">
    <source>
        <dbReference type="EMBL" id="KAK3486423.1"/>
    </source>
</evidence>
<reference evidence="1 2" key="1">
    <citation type="journal article" date="2023" name="Mol. Phylogenet. Evol.">
        <title>Genome-scale phylogeny and comparative genomics of the fungal order Sordariales.</title>
        <authorList>
            <person name="Hensen N."/>
            <person name="Bonometti L."/>
            <person name="Westerberg I."/>
            <person name="Brannstrom I.O."/>
            <person name="Guillou S."/>
            <person name="Cros-Aarteil S."/>
            <person name="Calhoun S."/>
            <person name="Haridas S."/>
            <person name="Kuo A."/>
            <person name="Mondo S."/>
            <person name="Pangilinan J."/>
            <person name="Riley R."/>
            <person name="LaButti K."/>
            <person name="Andreopoulos B."/>
            <person name="Lipzen A."/>
            <person name="Chen C."/>
            <person name="Yan M."/>
            <person name="Daum C."/>
            <person name="Ng V."/>
            <person name="Clum A."/>
            <person name="Steindorff A."/>
            <person name="Ohm R.A."/>
            <person name="Martin F."/>
            <person name="Silar P."/>
            <person name="Natvig D.O."/>
            <person name="Lalanne C."/>
            <person name="Gautier V."/>
            <person name="Ament-Velasquez S.L."/>
            <person name="Kruys A."/>
            <person name="Hutchinson M.I."/>
            <person name="Powell A.J."/>
            <person name="Barry K."/>
            <person name="Miller A.N."/>
            <person name="Grigoriev I.V."/>
            <person name="Debuchy R."/>
            <person name="Gladieux P."/>
            <person name="Hiltunen Thoren M."/>
            <person name="Johannesson H."/>
        </authorList>
    </citation>
    <scope>NUCLEOTIDE SEQUENCE [LARGE SCALE GENOMIC DNA]</scope>
    <source>
        <strain evidence="1 2">FGSC 10403</strain>
    </source>
</reference>
<evidence type="ECO:0000313" key="2">
    <source>
        <dbReference type="Proteomes" id="UP001285908"/>
    </source>
</evidence>
<dbReference type="RefSeq" id="XP_062688980.1">
    <property type="nucleotide sequence ID" value="XM_062839183.1"/>
</dbReference>
<dbReference type="EMBL" id="JAULSX010000008">
    <property type="protein sequence ID" value="KAK3486423.1"/>
    <property type="molecule type" value="Genomic_DNA"/>
</dbReference>
<organism evidence="1 2">
    <name type="scientific">Neurospora hispaniola</name>
    <dbReference type="NCBI Taxonomy" id="588809"/>
    <lineage>
        <taxon>Eukaryota</taxon>
        <taxon>Fungi</taxon>
        <taxon>Dikarya</taxon>
        <taxon>Ascomycota</taxon>
        <taxon>Pezizomycotina</taxon>
        <taxon>Sordariomycetes</taxon>
        <taxon>Sordariomycetidae</taxon>
        <taxon>Sordariales</taxon>
        <taxon>Sordariaceae</taxon>
        <taxon>Neurospora</taxon>
    </lineage>
</organism>
<proteinExistence type="predicted"/>
<keyword evidence="2" id="KW-1185">Reference proteome</keyword>
<sequence length="70" mass="8107">MTQSGRLEIEVEERGRSLTSQVLTNVQTAAWVALTDRLRGHCGIVSRYEVDRRIMRFLGETRQCRLVDSR</sequence>
<dbReference type="Proteomes" id="UP001285908">
    <property type="component" value="Unassembled WGS sequence"/>
</dbReference>
<dbReference type="AlphaFoldDB" id="A0AAJ0MMV2"/>
<dbReference type="GeneID" id="87876805"/>
<name>A0AAJ0MMV2_9PEZI</name>
<protein>
    <submittedName>
        <fullName evidence="1">Uncharacterized protein</fullName>
    </submittedName>
</protein>
<accession>A0AAJ0MMV2</accession>
<comment type="caution">
    <text evidence="1">The sequence shown here is derived from an EMBL/GenBank/DDBJ whole genome shotgun (WGS) entry which is preliminary data.</text>
</comment>